<dbReference type="EMBL" id="QBLH01002661">
    <property type="protein sequence ID" value="TGZ47805.1"/>
    <property type="molecule type" value="Genomic_DNA"/>
</dbReference>
<reference evidence="1 2" key="1">
    <citation type="journal article" date="2019" name="Philos. Trans. R. Soc. Lond., B, Biol. Sci.">
        <title>Ant behaviour and brain gene expression of defending hosts depend on the ecological success of the intruding social parasite.</title>
        <authorList>
            <person name="Kaur R."/>
            <person name="Stoldt M."/>
            <person name="Jongepier E."/>
            <person name="Feldmeyer B."/>
            <person name="Menzel F."/>
            <person name="Bornberg-Bauer E."/>
            <person name="Foitzik S."/>
        </authorList>
    </citation>
    <scope>NUCLEOTIDE SEQUENCE [LARGE SCALE GENOMIC DNA]</scope>
    <source>
        <tissue evidence="1">Whole body</tissue>
    </source>
</reference>
<comment type="caution">
    <text evidence="1">The sequence shown here is derived from an EMBL/GenBank/DDBJ whole genome shotgun (WGS) entry which is preliminary data.</text>
</comment>
<accession>A0A4S2KEL7</accession>
<dbReference type="Proteomes" id="UP000310200">
    <property type="component" value="Unassembled WGS sequence"/>
</dbReference>
<sequence>MNVLLNIKDISDNKEREEQWTAQIDTVLDRGRNTEILAYVPSILNDHDSHICTTLDYVLTYVAGYVARKGNRFCKDINNKNFICEECLKTLVLQPNDEIPERHKLIEIKTKGYLINPSIALFNLLSSLEKGVIEGTKCGEININTLFEIMELIDEEKNPITFLGCEKHNYEFTKNIICFYLITRMFFLVKQANKNDNTEKEKTKEKRKCSKLVHSNGPNVSNVDFQIKETNAIETVIQMNYGKRRKIGTNIRDN</sequence>
<name>A0A4S2KEL7_9HYME</name>
<evidence type="ECO:0000313" key="1">
    <source>
        <dbReference type="EMBL" id="TGZ47805.1"/>
    </source>
</evidence>
<proteinExistence type="predicted"/>
<evidence type="ECO:0000313" key="2">
    <source>
        <dbReference type="Proteomes" id="UP000310200"/>
    </source>
</evidence>
<protein>
    <submittedName>
        <fullName evidence="1">Tigger transposable element-derived-like protein</fullName>
    </submittedName>
</protein>
<organism evidence="1 2">
    <name type="scientific">Temnothorax longispinosus</name>
    <dbReference type="NCBI Taxonomy" id="300112"/>
    <lineage>
        <taxon>Eukaryota</taxon>
        <taxon>Metazoa</taxon>
        <taxon>Ecdysozoa</taxon>
        <taxon>Arthropoda</taxon>
        <taxon>Hexapoda</taxon>
        <taxon>Insecta</taxon>
        <taxon>Pterygota</taxon>
        <taxon>Neoptera</taxon>
        <taxon>Endopterygota</taxon>
        <taxon>Hymenoptera</taxon>
        <taxon>Apocrita</taxon>
        <taxon>Aculeata</taxon>
        <taxon>Formicoidea</taxon>
        <taxon>Formicidae</taxon>
        <taxon>Myrmicinae</taxon>
        <taxon>Temnothorax</taxon>
    </lineage>
</organism>
<keyword evidence="2" id="KW-1185">Reference proteome</keyword>
<dbReference type="AlphaFoldDB" id="A0A4S2KEL7"/>
<gene>
    <name evidence="1" type="ORF">DBV15_12634</name>
</gene>